<organism evidence="2 3">
    <name type="scientific">Tenacibaculum caenipelagi</name>
    <dbReference type="NCBI Taxonomy" id="1325435"/>
    <lineage>
        <taxon>Bacteria</taxon>
        <taxon>Pseudomonadati</taxon>
        <taxon>Bacteroidota</taxon>
        <taxon>Flavobacteriia</taxon>
        <taxon>Flavobacteriales</taxon>
        <taxon>Flavobacteriaceae</taxon>
        <taxon>Tenacibaculum</taxon>
    </lineage>
</organism>
<reference evidence="2 3" key="1">
    <citation type="submission" date="2019-03" db="EMBL/GenBank/DDBJ databases">
        <title>Genomic Encyclopedia of Type Strains, Phase III (KMG-III): the genomes of soil and plant-associated and newly described type strains.</title>
        <authorList>
            <person name="Whitman W."/>
        </authorList>
    </citation>
    <scope>NUCLEOTIDE SEQUENCE [LARGE SCALE GENOMIC DNA]</scope>
    <source>
        <strain evidence="2 3">CECT 8283</strain>
    </source>
</reference>
<dbReference type="Pfam" id="PF05118">
    <property type="entry name" value="Asp_Arg_Hydrox"/>
    <property type="match status" value="1"/>
</dbReference>
<sequence length="239" mass="27568">MSTISHLQLPFQFDIVKLLRDYSLVVNQDWIPHFNTSGYTGEWKAIPLYSSSGDTSNIFAFQNNNKAVLETPIMNDCKYFKEVISSIKSPILSARLLRLGTGAEIKPHRDYKLGYEDGNFRLHIPIITNNNVQFLLNDVQLKMLPGECWYTNVNFIHSVANYGKEDRIHLVIDAERNEWSDALFFSLSSKESFQPIQEEIESPKTIRLMIEELKLQNTSVSQQLIIELEQKLQQNNPNS</sequence>
<dbReference type="InterPro" id="IPR007803">
    <property type="entry name" value="Asp/Arg/Pro-Hydrxlase"/>
</dbReference>
<protein>
    <submittedName>
        <fullName evidence="2">Aspartyl/asparaginyl beta-hydroxylase</fullName>
    </submittedName>
</protein>
<dbReference type="AlphaFoldDB" id="A0A4R6TB02"/>
<keyword evidence="3" id="KW-1185">Reference proteome</keyword>
<dbReference type="Proteomes" id="UP000295390">
    <property type="component" value="Unassembled WGS sequence"/>
</dbReference>
<evidence type="ECO:0000313" key="2">
    <source>
        <dbReference type="EMBL" id="TDQ23808.1"/>
    </source>
</evidence>
<dbReference type="EMBL" id="SNYH01000005">
    <property type="protein sequence ID" value="TDQ23808.1"/>
    <property type="molecule type" value="Genomic_DNA"/>
</dbReference>
<comment type="caution">
    <text evidence="2">The sequence shown here is derived from an EMBL/GenBank/DDBJ whole genome shotgun (WGS) entry which is preliminary data.</text>
</comment>
<dbReference type="RefSeq" id="WP_133536944.1">
    <property type="nucleotide sequence ID" value="NZ_SNYH01000005.1"/>
</dbReference>
<feature type="domain" description="Aspartyl/asparaginy/proline hydroxylase" evidence="1">
    <location>
        <begin position="26"/>
        <end position="176"/>
    </location>
</feature>
<proteinExistence type="predicted"/>
<evidence type="ECO:0000313" key="3">
    <source>
        <dbReference type="Proteomes" id="UP000295390"/>
    </source>
</evidence>
<accession>A0A4R6TB02</accession>
<dbReference type="Gene3D" id="2.60.120.330">
    <property type="entry name" value="B-lactam Antibiotic, Isopenicillin N Synthase, Chain"/>
    <property type="match status" value="1"/>
</dbReference>
<dbReference type="InterPro" id="IPR027443">
    <property type="entry name" value="IPNS-like_sf"/>
</dbReference>
<dbReference type="OrthoDB" id="1441538at2"/>
<gene>
    <name evidence="2" type="ORF">DFQ07_2338</name>
</gene>
<evidence type="ECO:0000259" key="1">
    <source>
        <dbReference type="Pfam" id="PF05118"/>
    </source>
</evidence>
<dbReference type="SUPFAM" id="SSF51197">
    <property type="entry name" value="Clavaminate synthase-like"/>
    <property type="match status" value="1"/>
</dbReference>
<name>A0A4R6TB02_9FLAO</name>